<dbReference type="EMBL" id="CP110426">
    <property type="protein sequence ID" value="WAQ85570.1"/>
    <property type="molecule type" value="Genomic_DNA"/>
</dbReference>
<protein>
    <submittedName>
        <fullName evidence="3">Uncharacterized protein</fullName>
    </submittedName>
</protein>
<feature type="compositionally biased region" description="Low complexity" evidence="1">
    <location>
        <begin position="143"/>
        <end position="155"/>
    </location>
</feature>
<dbReference type="PROSITE" id="PS51257">
    <property type="entry name" value="PROKAR_LIPOPROTEIN"/>
    <property type="match status" value="1"/>
</dbReference>
<feature type="signal peptide" evidence="2">
    <location>
        <begin position="1"/>
        <end position="24"/>
    </location>
</feature>
<sequence>MMIPSKISLFFITLSIGACQLAQAVRLWPNEVISINAAEDSEGIVRQIMDTANKNTPRQMIRGERLDHHKRARVLQGLRKNKDLIRSIGKEYKTISDDILSLHFELGVHVHEELEEIRQALTSNVLKRVQQLDGTAAHLPGTPSQSQSHRPSSISPLNENVRAEINQNPEEDNNGLDATKDVGILQKWDDLQAKIDESILYPQGGSYRYYQFHDGKMNAIKIILQLGDFIHRWELVPSEIFLKINTFKQKNVTSLSEEDKKLMLYDIMNSSFESYKQKMIDEEISKTLQRFLSFNPKDLERLSSNMESQQMLQEFNGLINTIYKMIDYFQNHGILDERKGWLELLFVYSSLDFLDRYYQPIMNSVKNEMDQPEVFARQLHIMGLFVKGYKRDTLAFNLDLEKEEMAELFQILKNYKSEDNPLRQWIFHSTKKITHTTPKEVESLTKKTPPESDLRFKESSLDFF</sequence>
<keyword evidence="4" id="KW-1185">Reference proteome</keyword>
<dbReference type="GeneID" id="77810772"/>
<dbReference type="Proteomes" id="UP001164743">
    <property type="component" value="Chromosome 6A"/>
</dbReference>
<gene>
    <name evidence="3" type="ORF">PtA15_6A198</name>
</gene>
<accession>A0ABY7CKF5</accession>
<feature type="region of interest" description="Disordered" evidence="1">
    <location>
        <begin position="136"/>
        <end position="155"/>
    </location>
</feature>
<organism evidence="3 4">
    <name type="scientific">Puccinia triticina</name>
    <dbReference type="NCBI Taxonomy" id="208348"/>
    <lineage>
        <taxon>Eukaryota</taxon>
        <taxon>Fungi</taxon>
        <taxon>Dikarya</taxon>
        <taxon>Basidiomycota</taxon>
        <taxon>Pucciniomycotina</taxon>
        <taxon>Pucciniomycetes</taxon>
        <taxon>Pucciniales</taxon>
        <taxon>Pucciniaceae</taxon>
        <taxon>Puccinia</taxon>
    </lineage>
</organism>
<dbReference type="RefSeq" id="XP_053021125.1">
    <property type="nucleotide sequence ID" value="XM_053169877.1"/>
</dbReference>
<proteinExistence type="predicted"/>
<feature type="chain" id="PRO_5045936819" evidence="2">
    <location>
        <begin position="25"/>
        <end position="464"/>
    </location>
</feature>
<evidence type="ECO:0000256" key="1">
    <source>
        <dbReference type="SAM" id="MobiDB-lite"/>
    </source>
</evidence>
<evidence type="ECO:0000256" key="2">
    <source>
        <dbReference type="SAM" id="SignalP"/>
    </source>
</evidence>
<evidence type="ECO:0000313" key="3">
    <source>
        <dbReference type="EMBL" id="WAQ85570.1"/>
    </source>
</evidence>
<keyword evidence="2" id="KW-0732">Signal</keyword>
<reference evidence="3" key="1">
    <citation type="submission" date="2022-10" db="EMBL/GenBank/DDBJ databases">
        <title>Puccinia triticina Genome sequencing and assembly.</title>
        <authorList>
            <person name="Li C."/>
        </authorList>
    </citation>
    <scope>NUCLEOTIDE SEQUENCE</scope>
    <source>
        <strain evidence="3">Pt15</strain>
    </source>
</reference>
<evidence type="ECO:0000313" key="4">
    <source>
        <dbReference type="Proteomes" id="UP001164743"/>
    </source>
</evidence>
<name>A0ABY7CKF5_9BASI</name>